<reference evidence="3 4" key="1">
    <citation type="submission" date="2020-03" db="EMBL/GenBank/DDBJ databases">
        <authorList>
            <person name="Wang L."/>
            <person name="He N."/>
            <person name="Li Y."/>
            <person name="Fang Y."/>
            <person name="Zhang F."/>
        </authorList>
    </citation>
    <scope>NUCLEOTIDE SEQUENCE [LARGE SCALE GENOMIC DNA]</scope>
    <source>
        <strain evidence="4">hsmgli-8</strain>
    </source>
</reference>
<proteinExistence type="inferred from homology"/>
<organism evidence="3 4">
    <name type="scientific">Pseudomonas quercus</name>
    <dbReference type="NCBI Taxonomy" id="2722792"/>
    <lineage>
        <taxon>Bacteria</taxon>
        <taxon>Pseudomonadati</taxon>
        <taxon>Pseudomonadota</taxon>
        <taxon>Gammaproteobacteria</taxon>
        <taxon>Pseudomonadales</taxon>
        <taxon>Pseudomonadaceae</taxon>
        <taxon>Pseudomonas</taxon>
    </lineage>
</organism>
<dbReference type="Pfam" id="PF00106">
    <property type="entry name" value="adh_short"/>
    <property type="match status" value="1"/>
</dbReference>
<dbReference type="PANTHER" id="PTHR44196">
    <property type="entry name" value="DEHYDROGENASE/REDUCTASE SDR FAMILY MEMBER 7B"/>
    <property type="match status" value="1"/>
</dbReference>
<dbReference type="Proteomes" id="UP000746535">
    <property type="component" value="Unassembled WGS sequence"/>
</dbReference>
<dbReference type="Gene3D" id="3.40.50.720">
    <property type="entry name" value="NAD(P)-binding Rossmann-like Domain"/>
    <property type="match status" value="1"/>
</dbReference>
<dbReference type="InterPro" id="IPR036291">
    <property type="entry name" value="NAD(P)-bd_dom_sf"/>
</dbReference>
<dbReference type="PROSITE" id="PS00061">
    <property type="entry name" value="ADH_SHORT"/>
    <property type="match status" value="1"/>
</dbReference>
<dbReference type="SUPFAM" id="SSF51735">
    <property type="entry name" value="NAD(P)-binding Rossmann-fold domains"/>
    <property type="match status" value="1"/>
</dbReference>
<evidence type="ECO:0000313" key="3">
    <source>
        <dbReference type="EMBL" id="NJP03216.1"/>
    </source>
</evidence>
<gene>
    <name evidence="3" type="ORF">HBH25_20475</name>
</gene>
<protein>
    <submittedName>
        <fullName evidence="3">SDR family NAD(P)-dependent oxidoreductase</fullName>
    </submittedName>
</protein>
<evidence type="ECO:0000256" key="2">
    <source>
        <dbReference type="ARBA" id="ARBA00023002"/>
    </source>
</evidence>
<name>A0ABX0YJM8_9PSED</name>
<evidence type="ECO:0000313" key="4">
    <source>
        <dbReference type="Proteomes" id="UP000746535"/>
    </source>
</evidence>
<comment type="caution">
    <text evidence="3">The sequence shown here is derived from an EMBL/GenBank/DDBJ whole genome shotgun (WGS) entry which is preliminary data.</text>
</comment>
<dbReference type="PANTHER" id="PTHR44196:SF1">
    <property type="entry name" value="DEHYDROGENASE_REDUCTASE SDR FAMILY MEMBER 7B"/>
    <property type="match status" value="1"/>
</dbReference>
<dbReference type="PRINTS" id="PR00081">
    <property type="entry name" value="GDHRDH"/>
</dbReference>
<keyword evidence="4" id="KW-1185">Reference proteome</keyword>
<dbReference type="RefSeq" id="WP_168085789.1">
    <property type="nucleotide sequence ID" value="NZ_JAAVJI010000017.1"/>
</dbReference>
<dbReference type="InterPro" id="IPR002347">
    <property type="entry name" value="SDR_fam"/>
</dbReference>
<keyword evidence="2" id="KW-0560">Oxidoreductase</keyword>
<comment type="similarity">
    <text evidence="1">Belongs to the short-chain dehydrogenases/reductases (SDR) family.</text>
</comment>
<accession>A0ABX0YJM8</accession>
<dbReference type="EMBL" id="JAAVJI010000017">
    <property type="protein sequence ID" value="NJP03216.1"/>
    <property type="molecule type" value="Genomic_DNA"/>
</dbReference>
<sequence>MQTTGNTLLVTGGGSGIGYELAKAFLALGNEVIIAGRRESVLKQAVEATPGLQHVVLDITDAAGTQRVAEHLIARYPRLNGVIHSAGIMRTESLREGATALEDTVATNLLGPIRLDGWLLPHFLKQPHATIVTVTSGLAFLPLALTPSYCATKAGLHSYTESLRYQLKDTPVRVHELAPPYVQTELTGEHQANDPQAMPLKAFIEEVMAIFQQSPEADEILVERVKPLRYAEQNGAYGMFFKDFNDQMAAAWQST</sequence>
<evidence type="ECO:0000256" key="1">
    <source>
        <dbReference type="ARBA" id="ARBA00006484"/>
    </source>
</evidence>
<dbReference type="InterPro" id="IPR020904">
    <property type="entry name" value="Sc_DH/Rdtase_CS"/>
</dbReference>